<dbReference type="GeneTree" id="ENSGT00910000147774"/>
<dbReference type="AlphaFoldDB" id="A0A2I2YG35"/>
<dbReference type="Bgee" id="ENSGGOG00000044091">
    <property type="expression patterns" value="Expressed in heart and 5 other cell types or tissues"/>
</dbReference>
<reference evidence="2 3" key="2">
    <citation type="journal article" date="2012" name="Nature">
        <title>Insights into hominid evolution from the gorilla genome sequence.</title>
        <authorList>
            <person name="Scally A."/>
            <person name="Dutheil J.Y."/>
            <person name="Hillier L.W."/>
            <person name="Jordan G.E."/>
            <person name="Goodhead I."/>
            <person name="Herrero J."/>
            <person name="Hobolth A."/>
            <person name="Lappalainen T."/>
            <person name="Mailund T."/>
            <person name="Marques-Bonet T."/>
            <person name="McCarthy S."/>
            <person name="Montgomery S.H."/>
            <person name="Schwalie P.C."/>
            <person name="Tang Y.A."/>
            <person name="Ward M.C."/>
            <person name="Xue Y."/>
            <person name="Yngvadottir B."/>
            <person name="Alkan C."/>
            <person name="Andersen L.N."/>
            <person name="Ayub Q."/>
            <person name="Ball E.V."/>
            <person name="Beal K."/>
            <person name="Bradley B.J."/>
            <person name="Chen Y."/>
            <person name="Clee C.M."/>
            <person name="Fitzgerald S."/>
            <person name="Graves T.A."/>
            <person name="Gu Y."/>
            <person name="Heath P."/>
            <person name="Heger A."/>
            <person name="Karakoc E."/>
            <person name="Kolb-Kokocinski A."/>
            <person name="Laird G.K."/>
            <person name="Lunter G."/>
            <person name="Meader S."/>
            <person name="Mort M."/>
            <person name="Mullikin J.C."/>
            <person name="Munch K."/>
            <person name="O'Connor T.D."/>
            <person name="Phillips A.D."/>
            <person name="Prado-Martinez J."/>
            <person name="Rogers A.S."/>
            <person name="Sajjadian S."/>
            <person name="Schmidt D."/>
            <person name="Shaw K."/>
            <person name="Simpson J.T."/>
            <person name="Stenson P.D."/>
            <person name="Turner D.J."/>
            <person name="Vigilant L."/>
            <person name="Vilella A.J."/>
            <person name="Whitener W."/>
            <person name="Zhu B."/>
            <person name="Cooper D.N."/>
            <person name="de Jong P."/>
            <person name="Dermitzakis E.T."/>
            <person name="Eichler E.E."/>
            <person name="Flicek P."/>
            <person name="Goldman N."/>
            <person name="Mundy N.I."/>
            <person name="Ning Z."/>
            <person name="Odom D.T."/>
            <person name="Ponting C.P."/>
            <person name="Quail M.A."/>
            <person name="Ryder O.A."/>
            <person name="Searle S.M."/>
            <person name="Warren W.C."/>
            <person name="Wilson R.K."/>
            <person name="Schierup M.H."/>
            <person name="Rogers J."/>
            <person name="Tyler-Smith C."/>
            <person name="Durbin R."/>
        </authorList>
    </citation>
    <scope>NUCLEOTIDE SEQUENCE [LARGE SCALE GENOMIC DNA]</scope>
</reference>
<dbReference type="InParanoid" id="A0A2I2YG35"/>
<feature type="compositionally biased region" description="Gly residues" evidence="1">
    <location>
        <begin position="192"/>
        <end position="201"/>
    </location>
</feature>
<name>A0A2I2YG35_GORGO</name>
<reference evidence="3" key="1">
    <citation type="submission" date="2011-05" db="EMBL/GenBank/DDBJ databases">
        <title>Insights into the evolution of the great apes provided by the gorilla genome.</title>
        <authorList>
            <person name="Scally A."/>
        </authorList>
    </citation>
    <scope>NUCLEOTIDE SEQUENCE [LARGE SCALE GENOMIC DNA]</scope>
</reference>
<reference evidence="2" key="3">
    <citation type="submission" date="2025-08" db="UniProtKB">
        <authorList>
            <consortium name="Ensembl"/>
        </authorList>
    </citation>
    <scope>IDENTIFICATION</scope>
</reference>
<evidence type="ECO:0000313" key="2">
    <source>
        <dbReference type="Ensembl" id="ENSGGOP00000033847.1"/>
    </source>
</evidence>
<protein>
    <submittedName>
        <fullName evidence="2">Uncharacterized protein</fullName>
    </submittedName>
</protein>
<evidence type="ECO:0000313" key="3">
    <source>
        <dbReference type="Proteomes" id="UP000001519"/>
    </source>
</evidence>
<organism evidence="2 3">
    <name type="scientific">Gorilla gorilla gorilla</name>
    <name type="common">Western lowland gorilla</name>
    <dbReference type="NCBI Taxonomy" id="9595"/>
    <lineage>
        <taxon>Eukaryota</taxon>
        <taxon>Metazoa</taxon>
        <taxon>Chordata</taxon>
        <taxon>Craniata</taxon>
        <taxon>Vertebrata</taxon>
        <taxon>Euteleostomi</taxon>
        <taxon>Mammalia</taxon>
        <taxon>Eutheria</taxon>
        <taxon>Euarchontoglires</taxon>
        <taxon>Primates</taxon>
        <taxon>Haplorrhini</taxon>
        <taxon>Catarrhini</taxon>
        <taxon>Hominidae</taxon>
        <taxon>Gorilla</taxon>
    </lineage>
</organism>
<sequence length="233" mass="24662">VTLCPQAWLPEGSEEQLRCADHPSVWGSQCRRPRGGGQASHVQRGPMGCTLPSIPIGPVPWSVSEPRGECSPPGASGPPARHMAWPSLSPYPCPAPKGRKLQGPLPPTAQPLQAPWQPPLLEQKVPLSQPSADCWNEGGVFISLPSPSHATPHPTGLQVLLMCWDLIEDKKEGEMTPTPSSPSFEKVQASESGGGAEGGSHGRCQKEGWRGHVWAVAWAGQSGVSCRAPAPPK</sequence>
<reference evidence="2" key="4">
    <citation type="submission" date="2025-09" db="UniProtKB">
        <authorList>
            <consortium name="Ensembl"/>
        </authorList>
    </citation>
    <scope>IDENTIFICATION</scope>
</reference>
<dbReference type="Ensembl" id="ENSGGOT00000057711.1">
    <property type="protein sequence ID" value="ENSGGOP00000033847.1"/>
    <property type="gene ID" value="ENSGGOG00000044091.1"/>
</dbReference>
<accession>A0A2I2YG35</accession>
<dbReference type="Proteomes" id="UP000001519">
    <property type="component" value="Chromosome 5"/>
</dbReference>
<feature type="region of interest" description="Disordered" evidence="1">
    <location>
        <begin position="172"/>
        <end position="206"/>
    </location>
</feature>
<keyword evidence="3" id="KW-1185">Reference proteome</keyword>
<dbReference type="EMBL" id="CABD030035908">
    <property type="status" value="NOT_ANNOTATED_CDS"/>
    <property type="molecule type" value="Genomic_DNA"/>
</dbReference>
<evidence type="ECO:0000256" key="1">
    <source>
        <dbReference type="SAM" id="MobiDB-lite"/>
    </source>
</evidence>
<dbReference type="OMA" id="KEGWRGH"/>
<proteinExistence type="predicted"/>